<keyword evidence="2" id="KW-1185">Reference proteome</keyword>
<reference evidence="2" key="1">
    <citation type="journal article" date="2022" name="Mol. Ecol. Resour.">
        <title>The genomes of chicory, endive, great burdock and yacon provide insights into Asteraceae palaeo-polyploidization history and plant inulin production.</title>
        <authorList>
            <person name="Fan W."/>
            <person name="Wang S."/>
            <person name="Wang H."/>
            <person name="Wang A."/>
            <person name="Jiang F."/>
            <person name="Liu H."/>
            <person name="Zhao H."/>
            <person name="Xu D."/>
            <person name="Zhang Y."/>
        </authorList>
    </citation>
    <scope>NUCLEOTIDE SEQUENCE [LARGE SCALE GENOMIC DNA]</scope>
    <source>
        <strain evidence="2">cv. Punajuju</strain>
    </source>
</reference>
<comment type="caution">
    <text evidence="1">The sequence shown here is derived from an EMBL/GenBank/DDBJ whole genome shotgun (WGS) entry which is preliminary data.</text>
</comment>
<accession>A0ACB9H208</accession>
<name>A0ACB9H208_CICIN</name>
<organism evidence="1 2">
    <name type="scientific">Cichorium intybus</name>
    <name type="common">Chicory</name>
    <dbReference type="NCBI Taxonomy" id="13427"/>
    <lineage>
        <taxon>Eukaryota</taxon>
        <taxon>Viridiplantae</taxon>
        <taxon>Streptophyta</taxon>
        <taxon>Embryophyta</taxon>
        <taxon>Tracheophyta</taxon>
        <taxon>Spermatophyta</taxon>
        <taxon>Magnoliopsida</taxon>
        <taxon>eudicotyledons</taxon>
        <taxon>Gunneridae</taxon>
        <taxon>Pentapetalae</taxon>
        <taxon>asterids</taxon>
        <taxon>campanulids</taxon>
        <taxon>Asterales</taxon>
        <taxon>Asteraceae</taxon>
        <taxon>Cichorioideae</taxon>
        <taxon>Cichorieae</taxon>
        <taxon>Cichoriinae</taxon>
        <taxon>Cichorium</taxon>
    </lineage>
</organism>
<dbReference type="Proteomes" id="UP001055811">
    <property type="component" value="Linkage Group LG01"/>
</dbReference>
<protein>
    <submittedName>
        <fullName evidence="1">Uncharacterized protein</fullName>
    </submittedName>
</protein>
<gene>
    <name evidence="1" type="ORF">L2E82_02154</name>
</gene>
<reference evidence="1 2" key="2">
    <citation type="journal article" date="2022" name="Mol. Ecol. Resour.">
        <title>The genomes of chicory, endive, great burdock and yacon provide insights into Asteraceae paleo-polyploidization history and plant inulin production.</title>
        <authorList>
            <person name="Fan W."/>
            <person name="Wang S."/>
            <person name="Wang H."/>
            <person name="Wang A."/>
            <person name="Jiang F."/>
            <person name="Liu H."/>
            <person name="Zhao H."/>
            <person name="Xu D."/>
            <person name="Zhang Y."/>
        </authorList>
    </citation>
    <scope>NUCLEOTIDE SEQUENCE [LARGE SCALE GENOMIC DNA]</scope>
    <source>
        <strain evidence="2">cv. Punajuju</strain>
        <tissue evidence="1">Leaves</tissue>
    </source>
</reference>
<proteinExistence type="predicted"/>
<dbReference type="EMBL" id="CM042009">
    <property type="protein sequence ID" value="KAI3789361.1"/>
    <property type="molecule type" value="Genomic_DNA"/>
</dbReference>
<sequence>MKNLDHSWQFLFLLIMFIICSLHRAITFISTKLAKSTAAAQLTNQPPISLEVKITLPTRTIFGDDETIRRFNPSDLIQLPKNRLGEGSLGTLYKVVLDSGSIITIRKICAKVTRGRDFENWIRYFGGVRDDQWLLPLRFGFWYAGEAFVILDYLCLGSLEELLHGSEGVQFTPLNWEIREQITLGAAKAVASIHSRGLICGVIKSSNFLIQSDFSPRLSSYETPYLISSSTIIRRNCGRMAPELTRTRSISKSFSEASDVYSFGILMLEIITGKKPSVTNLGQYVAEKRKREGMEGVPDRKMTGAKENVSGKMIMIAGLCLLSDPKQRPSMGTVVEMIQAAIK</sequence>
<evidence type="ECO:0000313" key="2">
    <source>
        <dbReference type="Proteomes" id="UP001055811"/>
    </source>
</evidence>
<evidence type="ECO:0000313" key="1">
    <source>
        <dbReference type="EMBL" id="KAI3789361.1"/>
    </source>
</evidence>